<dbReference type="InterPro" id="IPR037522">
    <property type="entry name" value="HD_GYP_dom"/>
</dbReference>
<keyword evidence="3" id="KW-1185">Reference proteome</keyword>
<reference evidence="2 3" key="1">
    <citation type="submission" date="2024-09" db="EMBL/GenBank/DDBJ databases">
        <authorList>
            <person name="Sun Q."/>
            <person name="Mori K."/>
        </authorList>
    </citation>
    <scope>NUCLEOTIDE SEQUENCE [LARGE SCALE GENOMIC DNA]</scope>
    <source>
        <strain evidence="2 3">JCM 12520</strain>
    </source>
</reference>
<dbReference type="InterPro" id="IPR003607">
    <property type="entry name" value="HD/PDEase_dom"/>
</dbReference>
<dbReference type="EMBL" id="JBHMAG010000012">
    <property type="protein sequence ID" value="MFB9752693.1"/>
    <property type="molecule type" value="Genomic_DNA"/>
</dbReference>
<dbReference type="EC" id="3.1.4.-" evidence="2"/>
<dbReference type="Proteomes" id="UP001589619">
    <property type="component" value="Unassembled WGS sequence"/>
</dbReference>
<evidence type="ECO:0000313" key="3">
    <source>
        <dbReference type="Proteomes" id="UP001589619"/>
    </source>
</evidence>
<sequence length="332" mass="37711">MDEYIGKIAKHDITNSNGTVLVPAKTKITEEHVHLLRNHVVDPSLIPFITGDDQEFRRSMKRTVDTSKELFHSIESSRKVPLLEIRQKILPFVQQAAAYSNVFQLFESVKATDEYTYQHNIAVGIISTLIGRWMSLTESDISILSLAATLHDVGKVKIPVEILNKPGKLSNDEYALVKKHTVYGYELLKETIGLNPRIPLAALQHHERNDGKGYPFGLKEDKIHLFSKIVAVADIFHAMSSKRPYHHPLSFHEIVIQMRKGIFGELDPNIVTVFLDNIMRKIVGERVVLTDGRVGDVVYLNPHHLESPLIKTGDEFIDLSKRNDLHIKEIHI</sequence>
<protein>
    <submittedName>
        <fullName evidence="2">HD-GYP domain-containing protein</fullName>
        <ecNumber evidence="2">3.1.4.-</ecNumber>
    </submittedName>
</protein>
<dbReference type="GO" id="GO:0016787">
    <property type="term" value="F:hydrolase activity"/>
    <property type="evidence" value="ECO:0007669"/>
    <property type="project" value="UniProtKB-KW"/>
</dbReference>
<dbReference type="PANTHER" id="PTHR43155">
    <property type="entry name" value="CYCLIC DI-GMP PHOSPHODIESTERASE PA4108-RELATED"/>
    <property type="match status" value="1"/>
</dbReference>
<dbReference type="Pfam" id="PF13487">
    <property type="entry name" value="HD_5"/>
    <property type="match status" value="1"/>
</dbReference>
<accession>A0ABV5VX94</accession>
<dbReference type="SUPFAM" id="SSF109604">
    <property type="entry name" value="HD-domain/PDEase-like"/>
    <property type="match status" value="1"/>
</dbReference>
<dbReference type="RefSeq" id="WP_344903547.1">
    <property type="nucleotide sequence ID" value="NZ_BAAAYO010000001.1"/>
</dbReference>
<comment type="caution">
    <text evidence="2">The sequence shown here is derived from an EMBL/GenBank/DDBJ whole genome shotgun (WGS) entry which is preliminary data.</text>
</comment>
<gene>
    <name evidence="2" type="ORF">ACFFNY_14095</name>
</gene>
<organism evidence="2 3">
    <name type="scientific">Paenibacillus hodogayensis</name>
    <dbReference type="NCBI Taxonomy" id="279208"/>
    <lineage>
        <taxon>Bacteria</taxon>
        <taxon>Bacillati</taxon>
        <taxon>Bacillota</taxon>
        <taxon>Bacilli</taxon>
        <taxon>Bacillales</taxon>
        <taxon>Paenibacillaceae</taxon>
        <taxon>Paenibacillus</taxon>
    </lineage>
</organism>
<dbReference type="Gene3D" id="1.10.3210.10">
    <property type="entry name" value="Hypothetical protein af1432"/>
    <property type="match status" value="1"/>
</dbReference>
<keyword evidence="2" id="KW-0378">Hydrolase</keyword>
<dbReference type="SMART" id="SM00471">
    <property type="entry name" value="HDc"/>
    <property type="match status" value="1"/>
</dbReference>
<dbReference type="CDD" id="cd00077">
    <property type="entry name" value="HDc"/>
    <property type="match status" value="1"/>
</dbReference>
<dbReference type="PROSITE" id="PS51832">
    <property type="entry name" value="HD_GYP"/>
    <property type="match status" value="1"/>
</dbReference>
<dbReference type="PANTHER" id="PTHR43155:SF2">
    <property type="entry name" value="CYCLIC DI-GMP PHOSPHODIESTERASE PA4108"/>
    <property type="match status" value="1"/>
</dbReference>
<evidence type="ECO:0000259" key="1">
    <source>
        <dbReference type="PROSITE" id="PS51832"/>
    </source>
</evidence>
<proteinExistence type="predicted"/>
<name>A0ABV5VX94_9BACL</name>
<evidence type="ECO:0000313" key="2">
    <source>
        <dbReference type="EMBL" id="MFB9752693.1"/>
    </source>
</evidence>
<feature type="domain" description="HD-GYP" evidence="1">
    <location>
        <begin position="94"/>
        <end position="290"/>
    </location>
</feature>